<evidence type="ECO:0000313" key="9">
    <source>
        <dbReference type="EMBL" id="VAW34364.1"/>
    </source>
</evidence>
<dbReference type="InterPro" id="IPR042109">
    <property type="entry name" value="Adenylosuccinate_synth_dom1"/>
</dbReference>
<reference evidence="9" key="1">
    <citation type="submission" date="2018-06" db="EMBL/GenBank/DDBJ databases">
        <authorList>
            <person name="Zhirakovskaya E."/>
        </authorList>
    </citation>
    <scope>NUCLEOTIDE SEQUENCE</scope>
</reference>
<dbReference type="NCBIfam" id="NF002223">
    <property type="entry name" value="PRK01117.1"/>
    <property type="match status" value="1"/>
</dbReference>
<dbReference type="EMBL" id="UOEU01000533">
    <property type="protein sequence ID" value="VAW34364.1"/>
    <property type="molecule type" value="Genomic_DNA"/>
</dbReference>
<dbReference type="SUPFAM" id="SSF52540">
    <property type="entry name" value="P-loop containing nucleoside triphosphate hydrolases"/>
    <property type="match status" value="1"/>
</dbReference>
<dbReference type="InterPro" id="IPR033128">
    <property type="entry name" value="Adenylosuccin_syn_Lys_AS"/>
</dbReference>
<dbReference type="GO" id="GO:0005737">
    <property type="term" value="C:cytoplasm"/>
    <property type="evidence" value="ECO:0007669"/>
    <property type="project" value="TreeGrafter"/>
</dbReference>
<dbReference type="HAMAP" id="MF_00011">
    <property type="entry name" value="Adenylosucc_synth"/>
    <property type="match status" value="1"/>
</dbReference>
<dbReference type="PANTHER" id="PTHR11846">
    <property type="entry name" value="ADENYLOSUCCINATE SYNTHETASE"/>
    <property type="match status" value="1"/>
</dbReference>
<evidence type="ECO:0000256" key="2">
    <source>
        <dbReference type="ARBA" id="ARBA00011738"/>
    </source>
</evidence>
<comment type="subunit">
    <text evidence="2">Homodimer.</text>
</comment>
<dbReference type="FunFam" id="3.90.170.10:FF:000001">
    <property type="entry name" value="Adenylosuccinate synthetase"/>
    <property type="match status" value="1"/>
</dbReference>
<keyword evidence="4" id="KW-0479">Metal-binding</keyword>
<dbReference type="Gene3D" id="3.90.170.10">
    <property type="entry name" value="Adenylosuccinate Synthetase, subunit A, domain 3"/>
    <property type="match status" value="1"/>
</dbReference>
<keyword evidence="6" id="KW-0658">Purine biosynthesis</keyword>
<dbReference type="FunFam" id="1.10.300.10:FF:000001">
    <property type="entry name" value="Adenylosuccinate synthetase"/>
    <property type="match status" value="1"/>
</dbReference>
<dbReference type="GO" id="GO:0044208">
    <property type="term" value="P:'de novo' AMP biosynthetic process"/>
    <property type="evidence" value="ECO:0007669"/>
    <property type="project" value="TreeGrafter"/>
</dbReference>
<evidence type="ECO:0000256" key="5">
    <source>
        <dbReference type="ARBA" id="ARBA00022741"/>
    </source>
</evidence>
<dbReference type="EC" id="6.3.4.4" evidence="9"/>
<dbReference type="GO" id="GO:0005525">
    <property type="term" value="F:GTP binding"/>
    <property type="evidence" value="ECO:0007669"/>
    <property type="project" value="UniProtKB-KW"/>
</dbReference>
<dbReference type="InterPro" id="IPR018220">
    <property type="entry name" value="Adenylosuccin_syn_GTP-bd"/>
</dbReference>
<dbReference type="InterPro" id="IPR027417">
    <property type="entry name" value="P-loop_NTPase"/>
</dbReference>
<evidence type="ECO:0000256" key="6">
    <source>
        <dbReference type="ARBA" id="ARBA00022755"/>
    </source>
</evidence>
<dbReference type="GO" id="GO:0046040">
    <property type="term" value="P:IMP metabolic process"/>
    <property type="evidence" value="ECO:0007669"/>
    <property type="project" value="TreeGrafter"/>
</dbReference>
<dbReference type="NCBIfam" id="TIGR00184">
    <property type="entry name" value="purA"/>
    <property type="match status" value="1"/>
</dbReference>
<dbReference type="GO" id="GO:0004019">
    <property type="term" value="F:adenylosuccinate synthase activity"/>
    <property type="evidence" value="ECO:0007669"/>
    <property type="project" value="UniProtKB-EC"/>
</dbReference>
<keyword evidence="8" id="KW-0342">GTP-binding</keyword>
<dbReference type="Gene3D" id="3.40.440.10">
    <property type="entry name" value="Adenylosuccinate Synthetase, subunit A, domain 1"/>
    <property type="match status" value="1"/>
</dbReference>
<keyword evidence="3 9" id="KW-0436">Ligase</keyword>
<dbReference type="AlphaFoldDB" id="A0A3B0VSE8"/>
<organism evidence="9">
    <name type="scientific">hydrothermal vent metagenome</name>
    <dbReference type="NCBI Taxonomy" id="652676"/>
    <lineage>
        <taxon>unclassified sequences</taxon>
        <taxon>metagenomes</taxon>
        <taxon>ecological metagenomes</taxon>
    </lineage>
</organism>
<dbReference type="Pfam" id="PF00709">
    <property type="entry name" value="Adenylsucc_synt"/>
    <property type="match status" value="1"/>
</dbReference>
<accession>A0A3B0VSE8</accession>
<evidence type="ECO:0000256" key="8">
    <source>
        <dbReference type="ARBA" id="ARBA00023134"/>
    </source>
</evidence>
<name>A0A3B0VSE8_9ZZZZ</name>
<proteinExistence type="inferred from homology"/>
<dbReference type="Gene3D" id="1.10.300.10">
    <property type="entry name" value="Adenylosuccinate Synthetase, subunit A, domain 2"/>
    <property type="match status" value="1"/>
</dbReference>
<evidence type="ECO:0000256" key="7">
    <source>
        <dbReference type="ARBA" id="ARBA00022842"/>
    </source>
</evidence>
<dbReference type="CDD" id="cd03108">
    <property type="entry name" value="AdSS"/>
    <property type="match status" value="1"/>
</dbReference>
<dbReference type="SMART" id="SM00788">
    <property type="entry name" value="Adenylsucc_synt"/>
    <property type="match status" value="1"/>
</dbReference>
<dbReference type="GO" id="GO:0046872">
    <property type="term" value="F:metal ion binding"/>
    <property type="evidence" value="ECO:0007669"/>
    <property type="project" value="UniProtKB-KW"/>
</dbReference>
<evidence type="ECO:0000256" key="1">
    <source>
        <dbReference type="ARBA" id="ARBA00001946"/>
    </source>
</evidence>
<gene>
    <name evidence="9" type="ORF">MNBD_CHLOROFLEXI01-2818</name>
</gene>
<dbReference type="InterPro" id="IPR042110">
    <property type="entry name" value="Adenylosuccinate_synth_dom2"/>
</dbReference>
<keyword evidence="7" id="KW-0460">Magnesium</keyword>
<protein>
    <submittedName>
        <fullName evidence="9">Adenylosuccinate synthetase</fullName>
        <ecNumber evidence="9">6.3.4.4</ecNumber>
    </submittedName>
</protein>
<dbReference type="PROSITE" id="PS00513">
    <property type="entry name" value="ADENYLOSUCCIN_SYN_2"/>
    <property type="match status" value="1"/>
</dbReference>
<sequence length="429" mass="46329">MPLDMIIGAQWGDEGKGRVTDLLAAQSDIVARYSGGDNAGHTITVQGDIFKLHLIPSGIIHPNVICLIGNGVVLNPAVLLQEMDALAARGLAVGPDRLKISRNAHLITPAHIALDKAKETQRGNEAIGTTQRGIGPAYTDKTSRIGLRAELFANPEELADQIQTHITQKNEVLSKIYGAKPLDADLVAAEYAQYAQRLRDHLVDGPVFLDDALRNGRSVLAEGAQGTFLDLDHGTYPFVTSSAPTSGGVLTGLGVGPRMVGRVIGIAKAFTSRVGAGPFPAELEGEMALRLRGTGDKPWDEYGTTTGRPRRVGWLDLVMLRHAARINGLTELIITKLDILSGLDEIKVCNAYRLDAETIEFYPSDIPSLRRCQPVYETLPGWQEDVMGIRALADLPENAQRYVQFIVEAVGVEITAVSVGPSRNQVIRL</sequence>
<evidence type="ECO:0000256" key="4">
    <source>
        <dbReference type="ARBA" id="ARBA00022723"/>
    </source>
</evidence>
<keyword evidence="5" id="KW-0547">Nucleotide-binding</keyword>
<dbReference type="PROSITE" id="PS01266">
    <property type="entry name" value="ADENYLOSUCCIN_SYN_1"/>
    <property type="match status" value="1"/>
</dbReference>
<dbReference type="PANTHER" id="PTHR11846:SF0">
    <property type="entry name" value="ADENYLOSUCCINATE SYNTHETASE"/>
    <property type="match status" value="1"/>
</dbReference>
<dbReference type="InterPro" id="IPR001114">
    <property type="entry name" value="Adenylosuccinate_synthetase"/>
</dbReference>
<comment type="cofactor">
    <cofactor evidence="1">
        <name>Mg(2+)</name>
        <dbReference type="ChEBI" id="CHEBI:18420"/>
    </cofactor>
</comment>
<evidence type="ECO:0000256" key="3">
    <source>
        <dbReference type="ARBA" id="ARBA00022598"/>
    </source>
</evidence>
<dbReference type="InterPro" id="IPR042111">
    <property type="entry name" value="Adenylosuccinate_synth_dom3"/>
</dbReference>